<dbReference type="PANTHER" id="PTHR10196">
    <property type="entry name" value="SUGAR KINASE"/>
    <property type="match status" value="1"/>
</dbReference>
<evidence type="ECO:0000259" key="11">
    <source>
        <dbReference type="Pfam" id="PF00370"/>
    </source>
</evidence>
<keyword evidence="5" id="KW-0547">Nucleotide-binding</keyword>
<dbReference type="InterPro" id="IPR018484">
    <property type="entry name" value="FGGY_N"/>
</dbReference>
<accession>A0A381YMD3</accession>
<dbReference type="Gene3D" id="3.30.420.40">
    <property type="match status" value="2"/>
</dbReference>
<gene>
    <name evidence="13" type="ORF">METZ01_LOCUS130521</name>
</gene>
<evidence type="ECO:0000256" key="10">
    <source>
        <dbReference type="ARBA" id="ARBA00052101"/>
    </source>
</evidence>
<keyword evidence="7" id="KW-0319">Glycerol metabolism</keyword>
<evidence type="ECO:0000256" key="5">
    <source>
        <dbReference type="ARBA" id="ARBA00022741"/>
    </source>
</evidence>
<keyword evidence="6" id="KW-0418">Kinase</keyword>
<dbReference type="InterPro" id="IPR043129">
    <property type="entry name" value="ATPase_NBD"/>
</dbReference>
<dbReference type="FunFam" id="3.30.420.40:FF:000007">
    <property type="entry name" value="Glycerol kinase"/>
    <property type="match status" value="1"/>
</dbReference>
<dbReference type="GO" id="GO:0004370">
    <property type="term" value="F:glycerol kinase activity"/>
    <property type="evidence" value="ECO:0007669"/>
    <property type="project" value="UniProtKB-EC"/>
</dbReference>
<dbReference type="InterPro" id="IPR005999">
    <property type="entry name" value="Glycerol_kin"/>
</dbReference>
<evidence type="ECO:0000313" key="13">
    <source>
        <dbReference type="EMBL" id="SVA77667.1"/>
    </source>
</evidence>
<organism evidence="13">
    <name type="scientific">marine metagenome</name>
    <dbReference type="NCBI Taxonomy" id="408172"/>
    <lineage>
        <taxon>unclassified sequences</taxon>
        <taxon>metagenomes</taxon>
        <taxon>ecological metagenomes</taxon>
    </lineage>
</organism>
<dbReference type="GO" id="GO:0019563">
    <property type="term" value="P:glycerol catabolic process"/>
    <property type="evidence" value="ECO:0007669"/>
    <property type="project" value="TreeGrafter"/>
</dbReference>
<dbReference type="CDD" id="cd07769">
    <property type="entry name" value="ASKHA_NBD_FGGY_GK"/>
    <property type="match status" value="1"/>
</dbReference>
<dbReference type="GO" id="GO:0005829">
    <property type="term" value="C:cytosol"/>
    <property type="evidence" value="ECO:0007669"/>
    <property type="project" value="UniProtKB-ARBA"/>
</dbReference>
<dbReference type="Pfam" id="PF00370">
    <property type="entry name" value="FGGY_N"/>
    <property type="match status" value="1"/>
</dbReference>
<dbReference type="NCBIfam" id="NF000756">
    <property type="entry name" value="PRK00047.1"/>
    <property type="match status" value="1"/>
</dbReference>
<dbReference type="FunFam" id="3.30.420.40:FF:000008">
    <property type="entry name" value="Glycerol kinase"/>
    <property type="match status" value="1"/>
</dbReference>
<keyword evidence="8" id="KW-0067">ATP-binding</keyword>
<reference evidence="13" key="1">
    <citation type="submission" date="2018-05" db="EMBL/GenBank/DDBJ databases">
        <authorList>
            <person name="Lanie J.A."/>
            <person name="Ng W.-L."/>
            <person name="Kazmierczak K.M."/>
            <person name="Andrzejewski T.M."/>
            <person name="Davidsen T.M."/>
            <person name="Wayne K.J."/>
            <person name="Tettelin H."/>
            <person name="Glass J.I."/>
            <person name="Rusch D."/>
            <person name="Podicherti R."/>
            <person name="Tsui H.-C.T."/>
            <person name="Winkler M.E."/>
        </authorList>
    </citation>
    <scope>NUCLEOTIDE SEQUENCE</scope>
</reference>
<dbReference type="GO" id="GO:0006072">
    <property type="term" value="P:glycerol-3-phosphate metabolic process"/>
    <property type="evidence" value="ECO:0007669"/>
    <property type="project" value="InterPro"/>
</dbReference>
<name>A0A381YMD3_9ZZZZ</name>
<proteinExistence type="inferred from homology"/>
<evidence type="ECO:0000256" key="3">
    <source>
        <dbReference type="ARBA" id="ARBA00012099"/>
    </source>
</evidence>
<dbReference type="PANTHER" id="PTHR10196:SF69">
    <property type="entry name" value="GLYCEROL KINASE"/>
    <property type="match status" value="1"/>
</dbReference>
<evidence type="ECO:0000256" key="8">
    <source>
        <dbReference type="ARBA" id="ARBA00022840"/>
    </source>
</evidence>
<dbReference type="HAMAP" id="MF_00186">
    <property type="entry name" value="Glycerol_kin"/>
    <property type="match status" value="1"/>
</dbReference>
<dbReference type="NCBIfam" id="TIGR01311">
    <property type="entry name" value="glycerol_kin"/>
    <property type="match status" value="1"/>
</dbReference>
<evidence type="ECO:0000256" key="6">
    <source>
        <dbReference type="ARBA" id="ARBA00022777"/>
    </source>
</evidence>
<dbReference type="InterPro" id="IPR018483">
    <property type="entry name" value="Carb_kinase_FGGY_CS"/>
</dbReference>
<dbReference type="EMBL" id="UINC01018480">
    <property type="protein sequence ID" value="SVA77667.1"/>
    <property type="molecule type" value="Genomic_DNA"/>
</dbReference>
<dbReference type="InterPro" id="IPR000577">
    <property type="entry name" value="Carb_kinase_FGGY"/>
</dbReference>
<evidence type="ECO:0000256" key="2">
    <source>
        <dbReference type="ARBA" id="ARBA00009156"/>
    </source>
</evidence>
<comment type="similarity">
    <text evidence="2">Belongs to the FGGY kinase family.</text>
</comment>
<keyword evidence="4" id="KW-0808">Transferase</keyword>
<evidence type="ECO:0000256" key="1">
    <source>
        <dbReference type="ARBA" id="ARBA00005190"/>
    </source>
</evidence>
<sequence>MTEKYILAIDQGTTGTTVALVNSSGELFASSYREITQFYPNPGWVEHDPHEILESVFFGMREVIKISKVSLKNIVSIGITNQRETTLIWDRKSGIPIHKAIVWQCRRTTDICQELIGTPKAETITKATGLSIDPYFSATKIKWILNSVPGAYIKAKDGDLAFGTVDTWIIWNMTKGKNHVTDVTNASRTMLFDLKTLGWSKQILDIFDIPFELLPEIRDSDAQFGLCEADILGEFKVPISGVLGDQHASMFGQACFSVGSAKCTYGTGAFLLMNTGKDIKISDKGLLSTLAWKVKGEVEYALEGSVFSAGATVQWLRDELELIESSAEVEILARSVQDNGGIYLVPAFTGLGAPHWDMNARATMVGMTRGTNKGHIARAALEAISYQCQEVLKIMQQDSDYEISELKVDGGATGNELLMQMQADISNLRVNRSRVQETTVLGAAFVAGIGAGFWKSKSDISSIRHTKRVYTPSMTDEERTEKLSFWAKAVERSKEWIS</sequence>
<evidence type="ECO:0000256" key="7">
    <source>
        <dbReference type="ARBA" id="ARBA00022798"/>
    </source>
</evidence>
<comment type="pathway">
    <text evidence="1">Polyol metabolism; glycerol degradation via glycerol kinase pathway; sn-glycerol 3-phosphate from glycerol: step 1/1.</text>
</comment>
<feature type="domain" description="Carbohydrate kinase FGGY C-terminal" evidence="12">
    <location>
        <begin position="261"/>
        <end position="450"/>
    </location>
</feature>
<dbReference type="Pfam" id="PF02782">
    <property type="entry name" value="FGGY_C"/>
    <property type="match status" value="1"/>
</dbReference>
<dbReference type="PROSITE" id="PS00445">
    <property type="entry name" value="FGGY_KINASES_2"/>
    <property type="match status" value="1"/>
</dbReference>
<dbReference type="SUPFAM" id="SSF53067">
    <property type="entry name" value="Actin-like ATPase domain"/>
    <property type="match status" value="2"/>
</dbReference>
<dbReference type="InterPro" id="IPR018485">
    <property type="entry name" value="FGGY_C"/>
</dbReference>
<dbReference type="AlphaFoldDB" id="A0A381YMD3"/>
<protein>
    <recommendedName>
        <fullName evidence="3">glycerol kinase</fullName>
        <ecNumber evidence="3">2.7.1.30</ecNumber>
    </recommendedName>
    <alternativeName>
        <fullName evidence="9">ATP:glycerol 3-phosphotransferase</fullName>
    </alternativeName>
</protein>
<evidence type="ECO:0000256" key="9">
    <source>
        <dbReference type="ARBA" id="ARBA00043149"/>
    </source>
</evidence>
<comment type="catalytic activity">
    <reaction evidence="10">
        <text>glycerol + ATP = sn-glycerol 3-phosphate + ADP + H(+)</text>
        <dbReference type="Rhea" id="RHEA:21644"/>
        <dbReference type="ChEBI" id="CHEBI:15378"/>
        <dbReference type="ChEBI" id="CHEBI:17754"/>
        <dbReference type="ChEBI" id="CHEBI:30616"/>
        <dbReference type="ChEBI" id="CHEBI:57597"/>
        <dbReference type="ChEBI" id="CHEBI:456216"/>
        <dbReference type="EC" id="2.7.1.30"/>
    </reaction>
</comment>
<dbReference type="EC" id="2.7.1.30" evidence="3"/>
<evidence type="ECO:0000259" key="12">
    <source>
        <dbReference type="Pfam" id="PF02782"/>
    </source>
</evidence>
<evidence type="ECO:0000256" key="4">
    <source>
        <dbReference type="ARBA" id="ARBA00022679"/>
    </source>
</evidence>
<dbReference type="GO" id="GO:0005524">
    <property type="term" value="F:ATP binding"/>
    <property type="evidence" value="ECO:0007669"/>
    <property type="project" value="UniProtKB-KW"/>
</dbReference>
<feature type="domain" description="Carbohydrate kinase FGGY N-terminal" evidence="11">
    <location>
        <begin position="5"/>
        <end position="252"/>
    </location>
</feature>
<dbReference type="PIRSF" id="PIRSF000538">
    <property type="entry name" value="GlpK"/>
    <property type="match status" value="1"/>
</dbReference>